<dbReference type="OrthoDB" id="382479at2157"/>
<dbReference type="RefSeq" id="WP_130647234.1">
    <property type="nucleotide sequence ID" value="NZ_PGCL01000003.1"/>
</dbReference>
<comment type="caution">
    <text evidence="2">The sequence shown here is derived from an EMBL/GenBank/DDBJ whole genome shotgun (WGS) entry which is preliminary data.</text>
</comment>
<evidence type="ECO:0000313" key="3">
    <source>
        <dbReference type="Proteomes" id="UP000292580"/>
    </source>
</evidence>
<feature type="transmembrane region" description="Helical" evidence="1">
    <location>
        <begin position="7"/>
        <end position="28"/>
    </location>
</feature>
<keyword evidence="1" id="KW-1133">Transmembrane helix</keyword>
<accession>A0A483CWT1</accession>
<gene>
    <name evidence="2" type="ORF">CUJ86_09055</name>
</gene>
<sequence length="120" mass="13992">MKAWTKDALCLGTFLWLIGYLASLVLFFTPFAEMMGWVLTAVFTPVTIAITWWWFRQRHLPLIYFVKVGIVWVVIAVVLDYLFIVLLFQTAYYSTHVFLYYALTFLIPVGIGLSLNRARE</sequence>
<feature type="transmembrane region" description="Helical" evidence="1">
    <location>
        <begin position="98"/>
        <end position="115"/>
    </location>
</feature>
<keyword evidence="3" id="KW-1185">Reference proteome</keyword>
<feature type="transmembrane region" description="Helical" evidence="1">
    <location>
        <begin position="34"/>
        <end position="55"/>
    </location>
</feature>
<feature type="transmembrane region" description="Helical" evidence="1">
    <location>
        <begin position="62"/>
        <end position="92"/>
    </location>
</feature>
<evidence type="ECO:0000313" key="2">
    <source>
        <dbReference type="EMBL" id="TAJ44166.1"/>
    </source>
</evidence>
<dbReference type="Proteomes" id="UP000292580">
    <property type="component" value="Unassembled WGS sequence"/>
</dbReference>
<evidence type="ECO:0000256" key="1">
    <source>
        <dbReference type="SAM" id="Phobius"/>
    </source>
</evidence>
<dbReference type="EMBL" id="PGCL01000003">
    <property type="protein sequence ID" value="TAJ44166.1"/>
    <property type="molecule type" value="Genomic_DNA"/>
</dbReference>
<keyword evidence="1" id="KW-0812">Transmembrane</keyword>
<name>A0A483CWT1_9EURY</name>
<keyword evidence="1" id="KW-0472">Membrane</keyword>
<dbReference type="AlphaFoldDB" id="A0A483CWT1"/>
<reference evidence="2 3" key="1">
    <citation type="submission" date="2017-11" db="EMBL/GenBank/DDBJ databases">
        <title>Isolation and Characterization of Methanofollis Species from Methane Seep Offshore SW Taiwan.</title>
        <authorList>
            <person name="Teng N.-H."/>
            <person name="Lai M.-C."/>
            <person name="Chen S.-C."/>
        </authorList>
    </citation>
    <scope>NUCLEOTIDE SEQUENCE [LARGE SCALE GENOMIC DNA]</scope>
    <source>
        <strain evidence="2 3">FWC-SCC2</strain>
    </source>
</reference>
<organism evidence="2 3">
    <name type="scientific">Methanofollis fontis</name>
    <dbReference type="NCBI Taxonomy" id="2052832"/>
    <lineage>
        <taxon>Archaea</taxon>
        <taxon>Methanobacteriati</taxon>
        <taxon>Methanobacteriota</taxon>
        <taxon>Stenosarchaea group</taxon>
        <taxon>Methanomicrobia</taxon>
        <taxon>Methanomicrobiales</taxon>
        <taxon>Methanomicrobiaceae</taxon>
        <taxon>Methanofollis</taxon>
    </lineage>
</organism>
<protein>
    <submittedName>
        <fullName evidence="2">Uncharacterized protein</fullName>
    </submittedName>
</protein>
<proteinExistence type="predicted"/>